<dbReference type="KEGG" id="cel:CELE_T09D3.8"/>
<dbReference type="PANTHER" id="PTHR36517">
    <property type="entry name" value="PROTEIN CBG25732"/>
    <property type="match status" value="1"/>
</dbReference>
<dbReference type="Pfam" id="PF03436">
    <property type="entry name" value="DUF281"/>
    <property type="match status" value="1"/>
</dbReference>
<keyword evidence="1" id="KW-0732">Signal</keyword>
<accession>Q4PIT2</accession>
<evidence type="ECO:0000313" key="5">
    <source>
        <dbReference type="WormBase" id="T09D3.8"/>
    </source>
</evidence>
<dbReference type="PhylomeDB" id="Q4PIT2"/>
<gene>
    <name evidence="3" type="ORF">CELE_T09D3.8</name>
    <name evidence="3 5" type="ORF">T09D3.8</name>
</gene>
<sequence length="166" mass="18015">MNWAPYLLFILMSRPMEFCMRMVPPDDVGFTTEDPTGLTEATTDPMTTVTVTEEPTTTATPDDCTVCGINDILLPADDGMKKRPNEWLQTDSTSDGCVQWNVYCNTSPDCTSTILYADSPSGTTEIGDDLATSSEATLTCQKDGTWSSGTVTEIENLYCVFGGDCV</sequence>
<dbReference type="AGR" id="WB:WBGene00044538"/>
<name>Q4PIT2_CAEEL</name>
<evidence type="ECO:0000259" key="2">
    <source>
        <dbReference type="Pfam" id="PF03436"/>
    </source>
</evidence>
<dbReference type="PaxDb" id="6239-T09D3.8"/>
<dbReference type="InterPro" id="IPR005098">
    <property type="entry name" value="DUF281"/>
</dbReference>
<keyword evidence="4" id="KW-1185">Reference proteome</keyword>
<dbReference type="STRING" id="6239.T09D3.8.1"/>
<organism evidence="3 4">
    <name type="scientific">Caenorhabditis elegans</name>
    <dbReference type="NCBI Taxonomy" id="6239"/>
    <lineage>
        <taxon>Eukaryota</taxon>
        <taxon>Metazoa</taxon>
        <taxon>Ecdysozoa</taxon>
        <taxon>Nematoda</taxon>
        <taxon>Chromadorea</taxon>
        <taxon>Rhabditida</taxon>
        <taxon>Rhabditina</taxon>
        <taxon>Rhabditomorpha</taxon>
        <taxon>Rhabditoidea</taxon>
        <taxon>Rhabditidae</taxon>
        <taxon>Peloderinae</taxon>
        <taxon>Caenorhabditis</taxon>
    </lineage>
</organism>
<dbReference type="RefSeq" id="NP_001033503.1">
    <property type="nucleotide sequence ID" value="NM_001038414.1"/>
</dbReference>
<evidence type="ECO:0000313" key="3">
    <source>
        <dbReference type="EMBL" id="CCD64173.1"/>
    </source>
</evidence>
<dbReference type="InParanoid" id="Q4PIT2"/>
<reference evidence="3 4" key="1">
    <citation type="journal article" date="1998" name="Science">
        <title>Genome sequence of the nematode C. elegans: a platform for investigating biology.</title>
        <authorList>
            <consortium name="The C. elegans sequencing consortium"/>
            <person name="Sulson J.E."/>
            <person name="Waterston R."/>
        </authorList>
    </citation>
    <scope>NUCLEOTIDE SEQUENCE [LARGE SCALE GENOMIC DNA]</scope>
    <source>
        <strain evidence="3 4">Bristol N2</strain>
    </source>
</reference>
<dbReference type="WormBase" id="T09D3.8">
    <property type="protein sequence ID" value="CE38868"/>
    <property type="gene ID" value="WBGene00044538"/>
</dbReference>
<proteinExistence type="predicted"/>
<dbReference type="EMBL" id="BX284605">
    <property type="protein sequence ID" value="CCD64173.1"/>
    <property type="molecule type" value="Genomic_DNA"/>
</dbReference>
<dbReference type="Proteomes" id="UP000001940">
    <property type="component" value="Chromosome V"/>
</dbReference>
<dbReference type="HOGENOM" id="CLU_1556655_0_0_1"/>
<feature type="chain" id="PRO_5004241720" evidence="1">
    <location>
        <begin position="20"/>
        <end position="166"/>
    </location>
</feature>
<evidence type="ECO:0000313" key="4">
    <source>
        <dbReference type="Proteomes" id="UP000001940"/>
    </source>
</evidence>
<dbReference type="UCSC" id="T09D3.8">
    <property type="organism name" value="c. elegans"/>
</dbReference>
<dbReference type="OMA" id="ENPTGTH"/>
<dbReference type="Bgee" id="WBGene00044538">
    <property type="expression patterns" value="Expressed in larva and 1 other cell type or tissue"/>
</dbReference>
<dbReference type="GeneID" id="3896850"/>
<feature type="signal peptide" evidence="1">
    <location>
        <begin position="1"/>
        <end position="19"/>
    </location>
</feature>
<evidence type="ECO:0000256" key="1">
    <source>
        <dbReference type="SAM" id="SignalP"/>
    </source>
</evidence>
<dbReference type="FunCoup" id="Q4PIT2">
    <property type="interactions" value="1522"/>
</dbReference>
<dbReference type="OrthoDB" id="5906551at2759"/>
<dbReference type="eggNOG" id="ENOG502TJBA">
    <property type="taxonomic scope" value="Eukaryota"/>
</dbReference>
<dbReference type="PANTHER" id="PTHR36517:SF1">
    <property type="entry name" value="C6 DOMAIN-CONTAINING PROTEIN-RELATED"/>
    <property type="match status" value="1"/>
</dbReference>
<feature type="domain" description="DUF281" evidence="2">
    <location>
        <begin position="95"/>
        <end position="146"/>
    </location>
</feature>
<dbReference type="CTD" id="3896850"/>
<protein>
    <submittedName>
        <fullName evidence="3">DUF281 domain-containing protein</fullName>
    </submittedName>
</protein>
<dbReference type="AlphaFoldDB" id="Q4PIT2"/>